<feature type="region of interest" description="Disordered" evidence="1">
    <location>
        <begin position="160"/>
        <end position="183"/>
    </location>
</feature>
<evidence type="ECO:0000313" key="3">
    <source>
        <dbReference type="Proteomes" id="UP001599756"/>
    </source>
</evidence>
<keyword evidence="3" id="KW-1185">Reference proteome</keyword>
<dbReference type="Pfam" id="PF07591">
    <property type="entry name" value="PT-HINT"/>
    <property type="match status" value="1"/>
</dbReference>
<dbReference type="Gene3D" id="2.170.16.10">
    <property type="entry name" value="Hedgehog/Intein (Hint) domain"/>
    <property type="match status" value="1"/>
</dbReference>
<feature type="compositionally biased region" description="Polar residues" evidence="1">
    <location>
        <begin position="163"/>
        <end position="183"/>
    </location>
</feature>
<gene>
    <name evidence="2" type="ORF">ACFW88_28680</name>
</gene>
<dbReference type="Proteomes" id="UP001599756">
    <property type="component" value="Unassembled WGS sequence"/>
</dbReference>
<proteinExistence type="predicted"/>
<dbReference type="InterPro" id="IPR036844">
    <property type="entry name" value="Hint_dom_sf"/>
</dbReference>
<reference evidence="2 3" key="1">
    <citation type="submission" date="2024-09" db="EMBL/GenBank/DDBJ databases">
        <title>The Natural Products Discovery Center: Release of the First 8490 Sequenced Strains for Exploring Actinobacteria Biosynthetic Diversity.</title>
        <authorList>
            <person name="Kalkreuter E."/>
            <person name="Kautsar S.A."/>
            <person name="Yang D."/>
            <person name="Bader C.D."/>
            <person name="Teijaro C.N."/>
            <person name="Fluegel L."/>
            <person name="Davis C.M."/>
            <person name="Simpson J.R."/>
            <person name="Lauterbach L."/>
            <person name="Steele A.D."/>
            <person name="Gui C."/>
            <person name="Meng S."/>
            <person name="Li G."/>
            <person name="Viehrig K."/>
            <person name="Ye F."/>
            <person name="Su P."/>
            <person name="Kiefer A.F."/>
            <person name="Nichols A."/>
            <person name="Cepeda A.J."/>
            <person name="Yan W."/>
            <person name="Fan B."/>
            <person name="Jiang Y."/>
            <person name="Adhikari A."/>
            <person name="Zheng C.-J."/>
            <person name="Schuster L."/>
            <person name="Cowan T.M."/>
            <person name="Smanski M.J."/>
            <person name="Chevrette M.G."/>
            <person name="De Carvalho L.P.S."/>
            <person name="Shen B."/>
        </authorList>
    </citation>
    <scope>NUCLEOTIDE SEQUENCE [LARGE SCALE GENOMIC DNA]</scope>
    <source>
        <strain evidence="2 3">NPDC059500</strain>
    </source>
</reference>
<accession>A0ABW6HCV9</accession>
<feature type="compositionally biased region" description="Basic and acidic residues" evidence="1">
    <location>
        <begin position="13"/>
        <end position="33"/>
    </location>
</feature>
<dbReference type="RefSeq" id="WP_381842790.1">
    <property type="nucleotide sequence ID" value="NZ_JBHYTS010000060.1"/>
</dbReference>
<evidence type="ECO:0000313" key="2">
    <source>
        <dbReference type="EMBL" id="MFE1754474.1"/>
    </source>
</evidence>
<protein>
    <submittedName>
        <fullName evidence="2">Polymorphic toxin-type HINT domain-containing protein</fullName>
    </submittedName>
</protein>
<dbReference type="EMBL" id="JBHYTS010000060">
    <property type="protein sequence ID" value="MFE1754474.1"/>
    <property type="molecule type" value="Genomic_DNA"/>
</dbReference>
<sequence>MVHSQQFPRHHARADVRRHDQGDQGHRRTETHTVSRTIHTPDDTDFVDITIDVGHAQITATQHHPFWSPGTHHRIDGGDLRPGQTLRTSSGATVTVLRVHRFHRLHSAYSLTVDSLHTYYVLAGTTPVLVRNTNGCPAGTMVLGIGEHSEALAKEIHRGGIPSTATNSGKWSAGPTGSRSPCG</sequence>
<dbReference type="SUPFAM" id="SSF51294">
    <property type="entry name" value="Hedgehog/intein (Hint) domain"/>
    <property type="match status" value="1"/>
</dbReference>
<name>A0ABW6HCV9_9ACTN</name>
<feature type="region of interest" description="Disordered" evidence="1">
    <location>
        <begin position="1"/>
        <end position="40"/>
    </location>
</feature>
<evidence type="ECO:0000256" key="1">
    <source>
        <dbReference type="SAM" id="MobiDB-lite"/>
    </source>
</evidence>
<organism evidence="2 3">
    <name type="scientific">Streptomyces anandii</name>
    <dbReference type="NCBI Taxonomy" id="285454"/>
    <lineage>
        <taxon>Bacteria</taxon>
        <taxon>Bacillati</taxon>
        <taxon>Actinomycetota</taxon>
        <taxon>Actinomycetes</taxon>
        <taxon>Kitasatosporales</taxon>
        <taxon>Streptomycetaceae</taxon>
        <taxon>Streptomyces</taxon>
    </lineage>
</organism>
<comment type="caution">
    <text evidence="2">The sequence shown here is derived from an EMBL/GenBank/DDBJ whole genome shotgun (WGS) entry which is preliminary data.</text>
</comment>